<keyword evidence="2" id="KW-0812">Transmembrane</keyword>
<evidence type="ECO:0000256" key="1">
    <source>
        <dbReference type="SAM" id="MobiDB-lite"/>
    </source>
</evidence>
<proteinExistence type="predicted"/>
<feature type="transmembrane region" description="Helical" evidence="2">
    <location>
        <begin position="221"/>
        <end position="242"/>
    </location>
</feature>
<evidence type="ECO:0008006" key="5">
    <source>
        <dbReference type="Google" id="ProtNLM"/>
    </source>
</evidence>
<feature type="transmembrane region" description="Helical" evidence="2">
    <location>
        <begin position="248"/>
        <end position="269"/>
    </location>
</feature>
<feature type="compositionally biased region" description="Basic and acidic residues" evidence="1">
    <location>
        <begin position="570"/>
        <end position="583"/>
    </location>
</feature>
<name>A0A7M4DKS1_9MICO</name>
<feature type="compositionally biased region" description="Pro residues" evidence="1">
    <location>
        <begin position="407"/>
        <end position="421"/>
    </location>
</feature>
<accession>A0A7M4DKS1</accession>
<feature type="compositionally biased region" description="Gly residues" evidence="1">
    <location>
        <begin position="606"/>
        <end position="615"/>
    </location>
</feature>
<keyword evidence="2" id="KW-0472">Membrane</keyword>
<dbReference type="AlphaFoldDB" id="A0A7M4DKS1"/>
<feature type="transmembrane region" description="Helical" evidence="2">
    <location>
        <begin position="128"/>
        <end position="150"/>
    </location>
</feature>
<protein>
    <recommendedName>
        <fullName evidence="5">TrbL/VirB6 plasmid conjugal transfer protein</fullName>
    </recommendedName>
</protein>
<feature type="region of interest" description="Disordered" evidence="1">
    <location>
        <begin position="471"/>
        <end position="615"/>
    </location>
</feature>
<feature type="compositionally biased region" description="Low complexity" evidence="1">
    <location>
        <begin position="422"/>
        <end position="432"/>
    </location>
</feature>
<dbReference type="Proteomes" id="UP000419743">
    <property type="component" value="Unassembled WGS sequence"/>
</dbReference>
<feature type="transmembrane region" description="Helical" evidence="2">
    <location>
        <begin position="310"/>
        <end position="330"/>
    </location>
</feature>
<evidence type="ECO:0000256" key="2">
    <source>
        <dbReference type="SAM" id="Phobius"/>
    </source>
</evidence>
<organism evidence="3 4">
    <name type="scientific">Occultella aeris</name>
    <dbReference type="NCBI Taxonomy" id="2761496"/>
    <lineage>
        <taxon>Bacteria</taxon>
        <taxon>Bacillati</taxon>
        <taxon>Actinomycetota</taxon>
        <taxon>Actinomycetes</taxon>
        <taxon>Micrococcales</taxon>
        <taxon>Ruaniaceae</taxon>
        <taxon>Occultella</taxon>
    </lineage>
</organism>
<comment type="caution">
    <text evidence="3">The sequence shown here is derived from an EMBL/GenBank/DDBJ whole genome shotgun (WGS) entry which is preliminary data.</text>
</comment>
<feature type="transmembrane region" description="Helical" evidence="2">
    <location>
        <begin position="159"/>
        <end position="178"/>
    </location>
</feature>
<dbReference type="EMBL" id="CACRYJ010000036">
    <property type="protein sequence ID" value="VZO37763.1"/>
    <property type="molecule type" value="Genomic_DNA"/>
</dbReference>
<evidence type="ECO:0000313" key="3">
    <source>
        <dbReference type="EMBL" id="VZO37763.1"/>
    </source>
</evidence>
<feature type="region of interest" description="Disordered" evidence="1">
    <location>
        <begin position="395"/>
        <end position="439"/>
    </location>
</feature>
<gene>
    <name evidence="3" type="ORF">HALOF300_02735</name>
</gene>
<reference evidence="3 4" key="1">
    <citation type="submission" date="2019-11" db="EMBL/GenBank/DDBJ databases">
        <authorList>
            <person name="Criscuolo A."/>
        </authorList>
    </citation>
    <scope>NUCLEOTIDE SEQUENCE [LARGE SCALE GENOMIC DNA]</scope>
    <source>
        <strain evidence="3">CIP111667</strain>
    </source>
</reference>
<sequence length="615" mass="60716">MHAPAATSGPTRLRLDVARSLLDLLELQARLLSAAATASSEAARRLASGWRVVPALAGASLTVVLCTGACGPFDLSCKIDAWQSGWLEGLNATFATVTQSMIQGVFTSSLSTLGTASWNVGITTVNRLGAVMAIVVVALCAVQITMTLFARQRSGVTRAVFGALLAWPVCTASVWLAIRLVTVADGLADVVIESSTALTSLSRLVDLAWVGSVVTGNPVGVAMVGLFFLFMVFIPTVLLTFVMAFRNYALVVAVAVAPVSLMVWGLDALRGMGRGWVKMITALVLTKPVMAIAILIAGEMVGAGLATGGIGPFMTGVVGLFAAAFAPFLAMGMVTGAMAIGDGVAARGVEQRLGRAGAAAAGRGAAGLGRLGWQKGKPHLSQATSGVTSRLGTSINSFFGTSTGSPAPGPQASPGGAPPSSAPAGSGRQAGEAAGGAAGEGVGGAAGGVAGSVVPGVGNVAGSQVGRQAGRAVGQSAGGAAGGAMDRSTHGEGVGGPGQASAGTMPSGQPGAGQGGRQPGQAASETAGGLTGSTAQVSGSVGRREHDRTVGQSASGVADDFAGQPDAGEETPRVAGRRDEGRTPGRQAGVEAPAPQSGRRESTVSGGAGLMEGLR</sequence>
<keyword evidence="4" id="KW-1185">Reference proteome</keyword>
<evidence type="ECO:0000313" key="4">
    <source>
        <dbReference type="Proteomes" id="UP000419743"/>
    </source>
</evidence>
<keyword evidence="2" id="KW-1133">Transmembrane helix</keyword>